<accession>A0A6A5H7K2</accession>
<organism evidence="1 2">
    <name type="scientific">Caenorhabditis remanei</name>
    <name type="common">Caenorhabditis vulgaris</name>
    <dbReference type="NCBI Taxonomy" id="31234"/>
    <lineage>
        <taxon>Eukaryota</taxon>
        <taxon>Metazoa</taxon>
        <taxon>Ecdysozoa</taxon>
        <taxon>Nematoda</taxon>
        <taxon>Chromadorea</taxon>
        <taxon>Rhabditida</taxon>
        <taxon>Rhabditina</taxon>
        <taxon>Rhabditomorpha</taxon>
        <taxon>Rhabditoidea</taxon>
        <taxon>Rhabditidae</taxon>
        <taxon>Peloderinae</taxon>
        <taxon>Caenorhabditis</taxon>
    </lineage>
</organism>
<gene>
    <name evidence="1" type="ORF">GCK72_011037</name>
</gene>
<reference evidence="1 2" key="1">
    <citation type="submission" date="2019-12" db="EMBL/GenBank/DDBJ databases">
        <title>Chromosome-level assembly of the Caenorhabditis remanei genome.</title>
        <authorList>
            <person name="Teterina A.A."/>
            <person name="Willis J.H."/>
            <person name="Phillips P.C."/>
        </authorList>
    </citation>
    <scope>NUCLEOTIDE SEQUENCE [LARGE SCALE GENOMIC DNA]</scope>
    <source>
        <strain evidence="1 2">PX506</strain>
        <tissue evidence="1">Whole organism</tissue>
    </source>
</reference>
<dbReference type="EMBL" id="WUAV01000003">
    <property type="protein sequence ID" value="KAF1762774.1"/>
    <property type="molecule type" value="Genomic_DNA"/>
</dbReference>
<sequence>MQLILENAAQKAMKEDVRRKVQALHAQKRTTPMKDWHLLNDQIDETIVEWNRVHPKGANYLDLHWMTLHGAIRFVETEIRQRSSGVIKLETGGLLDYRSETSLIQPTTKQNIPKPKKCIPILFKKPNKIKNNERIINHHANNHVEKHPVKRHDDEETIQVNDFWRHDDVEIRNDDGEIRNDDVEISIRNDDDEKLENDFWSKCWSESDVEKFLENDFWTSECPLSHGYRRFLPGKIIG</sequence>
<name>A0A6A5H7K2_CAERE</name>
<dbReference type="KEGG" id="crq:GCK72_011037"/>
<evidence type="ECO:0000313" key="2">
    <source>
        <dbReference type="Proteomes" id="UP000483820"/>
    </source>
</evidence>
<dbReference type="Proteomes" id="UP000483820">
    <property type="component" value="Chromosome III"/>
</dbReference>
<comment type="caution">
    <text evidence="1">The sequence shown here is derived from an EMBL/GenBank/DDBJ whole genome shotgun (WGS) entry which is preliminary data.</text>
</comment>
<protein>
    <submittedName>
        <fullName evidence="1">Uncharacterized protein</fullName>
    </submittedName>
</protein>
<proteinExistence type="predicted"/>
<dbReference type="RefSeq" id="XP_053587750.1">
    <property type="nucleotide sequence ID" value="XM_053728173.1"/>
</dbReference>
<dbReference type="AlphaFoldDB" id="A0A6A5H7K2"/>
<dbReference type="GeneID" id="9811770"/>
<dbReference type="CTD" id="9811770"/>
<evidence type="ECO:0000313" key="1">
    <source>
        <dbReference type="EMBL" id="KAF1762774.1"/>
    </source>
</evidence>